<feature type="region of interest" description="Disordered" evidence="1">
    <location>
        <begin position="108"/>
        <end position="146"/>
    </location>
</feature>
<feature type="region of interest" description="Disordered" evidence="1">
    <location>
        <begin position="175"/>
        <end position="215"/>
    </location>
</feature>
<protein>
    <submittedName>
        <fullName evidence="2">Uncharacterized protein</fullName>
    </submittedName>
</protein>
<dbReference type="Ensembl" id="ENSPTXT00000004435.1">
    <property type="protein sequence ID" value="ENSPTXP00000004312.1"/>
    <property type="gene ID" value="ENSPTXG00000003187.1"/>
</dbReference>
<keyword evidence="3" id="KW-1185">Reference proteome</keyword>
<organism evidence="2 3">
    <name type="scientific">Pseudonaja textilis</name>
    <name type="common">Eastern brown snake</name>
    <dbReference type="NCBI Taxonomy" id="8673"/>
    <lineage>
        <taxon>Eukaryota</taxon>
        <taxon>Metazoa</taxon>
        <taxon>Chordata</taxon>
        <taxon>Craniata</taxon>
        <taxon>Vertebrata</taxon>
        <taxon>Euteleostomi</taxon>
        <taxon>Lepidosauria</taxon>
        <taxon>Squamata</taxon>
        <taxon>Bifurcata</taxon>
        <taxon>Unidentata</taxon>
        <taxon>Episquamata</taxon>
        <taxon>Toxicofera</taxon>
        <taxon>Serpentes</taxon>
        <taxon>Colubroidea</taxon>
        <taxon>Elapidae</taxon>
        <taxon>Hydrophiinae</taxon>
        <taxon>Pseudonaja</taxon>
    </lineage>
</organism>
<proteinExistence type="predicted"/>
<sequence>DERHESKSAAKLLLSRLAEGAVEAGACLLAGTAAATTAGPGTEPGPVPGAASALPPRRPVHRLICFCRYFRWLTFRLDLPGLSKASLMLLDAESMKLSSSRVASRKSAASLLQPSRAPHEPSVAPPTPPGWTKHLSGTGGSAGGVWKPGRAGLPVAGAAAAASAKSEKLRAMMARLLSRHPSPRLSLGGRRRRRRGRAEGREGARLGRREEEGGG</sequence>
<dbReference type="Proteomes" id="UP000472273">
    <property type="component" value="Unplaced"/>
</dbReference>
<evidence type="ECO:0000313" key="3">
    <source>
        <dbReference type="Proteomes" id="UP000472273"/>
    </source>
</evidence>
<name>A0A670Y4S5_PSETE</name>
<feature type="compositionally biased region" description="Basic and acidic residues" evidence="1">
    <location>
        <begin position="197"/>
        <end position="215"/>
    </location>
</feature>
<reference evidence="2" key="1">
    <citation type="submission" date="2025-08" db="UniProtKB">
        <authorList>
            <consortium name="Ensembl"/>
        </authorList>
    </citation>
    <scope>IDENTIFICATION</scope>
</reference>
<accession>A0A670Y4S5</accession>
<reference evidence="2" key="2">
    <citation type="submission" date="2025-09" db="UniProtKB">
        <authorList>
            <consortium name="Ensembl"/>
        </authorList>
    </citation>
    <scope>IDENTIFICATION</scope>
</reference>
<evidence type="ECO:0000313" key="2">
    <source>
        <dbReference type="Ensembl" id="ENSPTXP00000004312.1"/>
    </source>
</evidence>
<dbReference type="AlphaFoldDB" id="A0A670Y4S5"/>
<dbReference type="GeneTree" id="ENSGT00980000198746"/>
<evidence type="ECO:0000256" key="1">
    <source>
        <dbReference type="SAM" id="MobiDB-lite"/>
    </source>
</evidence>